<protein>
    <submittedName>
        <fullName evidence="1">Uncharacterized protein</fullName>
    </submittedName>
</protein>
<proteinExistence type="predicted"/>
<accession>A0ABM9XTU8</accession>
<evidence type="ECO:0000313" key="1">
    <source>
        <dbReference type="EMBL" id="EEQ04815.1"/>
    </source>
</evidence>
<feature type="non-terminal residue" evidence="1">
    <location>
        <position position="106"/>
    </location>
</feature>
<gene>
    <name evidence="1" type="ORF">yberc0001_5660</name>
</gene>
<keyword evidence="2" id="KW-1185">Reference proteome</keyword>
<organism evidence="1 2">
    <name type="scientific">Yersinia bercovieri ATCC 43970</name>
    <dbReference type="NCBI Taxonomy" id="349968"/>
    <lineage>
        <taxon>Bacteria</taxon>
        <taxon>Pseudomonadati</taxon>
        <taxon>Pseudomonadota</taxon>
        <taxon>Gammaproteobacteria</taxon>
        <taxon>Enterobacterales</taxon>
        <taxon>Yersiniaceae</taxon>
        <taxon>Yersinia</taxon>
    </lineage>
</organism>
<name>A0ABM9XTU8_YERBE</name>
<reference evidence="1" key="1">
    <citation type="submission" date="2008-12" db="EMBL/GenBank/DDBJ databases">
        <title>Annotation of the Yersinia bercovieri ATCC 43970 genome.</title>
        <authorList>
            <person name="Read T.D."/>
            <person name="Akmal A."/>
            <person name="Bishop-Lilly K."/>
            <person name="Chen P.E."/>
            <person name="Cook C."/>
            <person name="Kiley M.P."/>
            <person name="Lentz S."/>
            <person name="Mateczun A."/>
            <person name="Nagarajan N."/>
            <person name="Nolan N."/>
            <person name="Osborne B.I."/>
            <person name="Pop M."/>
            <person name="Sozhamannan S."/>
            <person name="Stewart A.C."/>
            <person name="Sulakvelidze A."/>
            <person name="Thomason B."/>
            <person name="Willner K."/>
            <person name="Zwick M.E."/>
        </authorList>
    </citation>
    <scope>NUCLEOTIDE SEQUENCE [LARGE SCALE GENOMIC DNA]</scope>
    <source>
        <strain evidence="1">ATCC 43970</strain>
    </source>
</reference>
<sequence>MLNLFFWSYIYFKLACKLFLVFIILLIISMSVVFADNRPGFVCGKFNGHVMEVPQSYIIYWAEYEGASAWDPDFINNKKGCDANFVVLPMITSWPDMQPGDKSNWY</sequence>
<comment type="caution">
    <text evidence="1">The sequence shown here is derived from an EMBL/GenBank/DDBJ whole genome shotgun (WGS) entry which is preliminary data.</text>
</comment>
<evidence type="ECO:0000313" key="2">
    <source>
        <dbReference type="Proteomes" id="UP000010319"/>
    </source>
</evidence>
<dbReference type="Proteomes" id="UP000010319">
    <property type="component" value="Unassembled WGS sequence"/>
</dbReference>
<dbReference type="EMBL" id="AALC02000098">
    <property type="protein sequence ID" value="EEQ04815.1"/>
    <property type="molecule type" value="Genomic_DNA"/>
</dbReference>